<evidence type="ECO:0000256" key="7">
    <source>
        <dbReference type="ARBA" id="ARBA00049158"/>
    </source>
</evidence>
<evidence type="ECO:0000256" key="4">
    <source>
        <dbReference type="ARBA" id="ARBA00022605"/>
    </source>
</evidence>
<dbReference type="STRING" id="44009.RV01_GL001795"/>
<dbReference type="Pfam" id="PF02811">
    <property type="entry name" value="PHP"/>
    <property type="match status" value="1"/>
</dbReference>
<dbReference type="GO" id="GO:0005737">
    <property type="term" value="C:cytoplasm"/>
    <property type="evidence" value="ECO:0007669"/>
    <property type="project" value="TreeGrafter"/>
</dbReference>
<evidence type="ECO:0000259" key="9">
    <source>
        <dbReference type="Pfam" id="PF02811"/>
    </source>
</evidence>
<dbReference type="RefSeq" id="WP_016173427.1">
    <property type="nucleotide sequence ID" value="NZ_ASWK01000001.1"/>
</dbReference>
<dbReference type="NCBIfam" id="TIGR01856">
    <property type="entry name" value="hisJ_fam"/>
    <property type="match status" value="1"/>
</dbReference>
<protein>
    <recommendedName>
        <fullName evidence="3 8">Histidinol-phosphatase</fullName>
        <shortName evidence="8">HolPase</shortName>
        <ecNumber evidence="3 8">3.1.3.15</ecNumber>
    </recommendedName>
</protein>
<dbReference type="PANTHER" id="PTHR21039">
    <property type="entry name" value="HISTIDINOL PHOSPHATASE-RELATED"/>
    <property type="match status" value="1"/>
</dbReference>
<dbReference type="SUPFAM" id="SSF89550">
    <property type="entry name" value="PHP domain-like"/>
    <property type="match status" value="1"/>
</dbReference>
<reference evidence="10 11" key="1">
    <citation type="submission" date="2013-03" db="EMBL/GenBank/DDBJ databases">
        <title>The Genome Sequence of Enterococcus dispar ATCC_51266 (Illumina only assembly).</title>
        <authorList>
            <consortium name="The Broad Institute Genomics Platform"/>
            <consortium name="The Broad Institute Genome Sequencing Center for Infectious Disease"/>
            <person name="Earl A."/>
            <person name="Russ C."/>
            <person name="Gilmore M."/>
            <person name="Surin D."/>
            <person name="Walker B."/>
            <person name="Young S."/>
            <person name="Zeng Q."/>
            <person name="Gargeya S."/>
            <person name="Fitzgerald M."/>
            <person name="Haas B."/>
            <person name="Abouelleil A."/>
            <person name="Allen A.W."/>
            <person name="Alvarado L."/>
            <person name="Arachchi H.M."/>
            <person name="Berlin A.M."/>
            <person name="Chapman S.B."/>
            <person name="Gainer-Dewar J."/>
            <person name="Goldberg J."/>
            <person name="Griggs A."/>
            <person name="Gujja S."/>
            <person name="Hansen M."/>
            <person name="Howarth C."/>
            <person name="Imamovic A."/>
            <person name="Ireland A."/>
            <person name="Larimer J."/>
            <person name="McCowan C."/>
            <person name="Murphy C."/>
            <person name="Pearson M."/>
            <person name="Poon T.W."/>
            <person name="Priest M."/>
            <person name="Roberts A."/>
            <person name="Saif S."/>
            <person name="Shea T."/>
            <person name="Sisk P."/>
            <person name="Sykes S."/>
            <person name="Wortman J."/>
            <person name="Nusbaum C."/>
            <person name="Birren B."/>
        </authorList>
    </citation>
    <scope>NUCLEOTIDE SEQUENCE [LARGE SCALE GENOMIC DNA]</scope>
    <source>
        <strain evidence="10 11">ATCC 51266</strain>
    </source>
</reference>
<evidence type="ECO:0000256" key="2">
    <source>
        <dbReference type="ARBA" id="ARBA00009152"/>
    </source>
</evidence>
<dbReference type="InterPro" id="IPR016195">
    <property type="entry name" value="Pol/histidinol_Pase-like"/>
</dbReference>
<feature type="domain" description="PHP" evidence="9">
    <location>
        <begin position="7"/>
        <end position="201"/>
    </location>
</feature>
<dbReference type="GO" id="GO:0004401">
    <property type="term" value="F:histidinol-phosphatase activity"/>
    <property type="evidence" value="ECO:0007669"/>
    <property type="project" value="UniProtKB-UniRule"/>
</dbReference>
<evidence type="ECO:0000313" key="10">
    <source>
        <dbReference type="EMBL" id="EOT39311.1"/>
    </source>
</evidence>
<evidence type="ECO:0000256" key="6">
    <source>
        <dbReference type="ARBA" id="ARBA00023102"/>
    </source>
</evidence>
<dbReference type="HOGENOM" id="CLU_054611_2_1_9"/>
<evidence type="ECO:0000256" key="8">
    <source>
        <dbReference type="RuleBase" id="RU366003"/>
    </source>
</evidence>
<gene>
    <name evidence="10" type="ORF">OMK_02307</name>
</gene>
<dbReference type="InterPro" id="IPR010140">
    <property type="entry name" value="Histidinol_P_phosphatase_HisJ"/>
</dbReference>
<dbReference type="EMBL" id="AHYR01000011">
    <property type="protein sequence ID" value="EOT39311.1"/>
    <property type="molecule type" value="Genomic_DNA"/>
</dbReference>
<dbReference type="Gene3D" id="3.20.20.140">
    <property type="entry name" value="Metal-dependent hydrolases"/>
    <property type="match status" value="1"/>
</dbReference>
<keyword evidence="11" id="KW-1185">Reference proteome</keyword>
<dbReference type="EC" id="3.1.3.15" evidence="3 8"/>
<name>S0KJF4_9ENTE</name>
<dbReference type="AlphaFoldDB" id="S0KJF4"/>
<keyword evidence="5 8" id="KW-0378">Hydrolase</keyword>
<accession>S0KJF4</accession>
<evidence type="ECO:0000256" key="1">
    <source>
        <dbReference type="ARBA" id="ARBA00004970"/>
    </source>
</evidence>
<evidence type="ECO:0000313" key="11">
    <source>
        <dbReference type="Proteomes" id="UP000014127"/>
    </source>
</evidence>
<organism evidence="10 11">
    <name type="scientific">Enterococcus dispar ATCC 51266</name>
    <dbReference type="NCBI Taxonomy" id="1139219"/>
    <lineage>
        <taxon>Bacteria</taxon>
        <taxon>Bacillati</taxon>
        <taxon>Bacillota</taxon>
        <taxon>Bacilli</taxon>
        <taxon>Lactobacillales</taxon>
        <taxon>Enterococcaceae</taxon>
        <taxon>Enterococcus</taxon>
    </lineage>
</organism>
<evidence type="ECO:0000256" key="3">
    <source>
        <dbReference type="ARBA" id="ARBA00013085"/>
    </source>
</evidence>
<dbReference type="PATRIC" id="fig|1139219.3.peg.2252"/>
<dbReference type="Proteomes" id="UP000014127">
    <property type="component" value="Unassembled WGS sequence"/>
</dbReference>
<comment type="pathway">
    <text evidence="1 8">Amino-acid biosynthesis; L-histidine biosynthesis; L-histidine from 5-phospho-alpha-D-ribose 1-diphosphate: step 8/9.</text>
</comment>
<sequence length="273" mass="30929">MFYSNAHTHSTWCDGKNTLAEMTAAAEKLRFTDLGFTCHSRASFDPTCPGIKDEAAYQKAVRTLAENSAVHLACGLEWDYFSPTPISGYDYFIGSVHYLPPKAGVYRSVDDTPKNFNETLQDWYQGDFLALAQDYYDLVVAHITHNQPKIVGHFDLVTKFDDTLHYLTPQNQKAYEKIALKALQKVVNVLKTYEGLVEVNTGGMSRGWRKQPYPAKFLLEFLASKKVPVILTSDSHQIDTLDYAFEKTQRLLQAVGFTASYQLKKGKFVPVRF</sequence>
<dbReference type="eggNOG" id="COG1387">
    <property type="taxonomic scope" value="Bacteria"/>
</dbReference>
<dbReference type="PANTHER" id="PTHR21039:SF0">
    <property type="entry name" value="HISTIDINOL-PHOSPHATASE"/>
    <property type="match status" value="1"/>
</dbReference>
<comment type="caution">
    <text evidence="10">The sequence shown here is derived from an EMBL/GenBank/DDBJ whole genome shotgun (WGS) entry which is preliminary data.</text>
</comment>
<proteinExistence type="inferred from homology"/>
<evidence type="ECO:0000256" key="5">
    <source>
        <dbReference type="ARBA" id="ARBA00022801"/>
    </source>
</evidence>
<dbReference type="UniPathway" id="UPA00031">
    <property type="reaction ID" value="UER00013"/>
</dbReference>
<dbReference type="GO" id="GO:0000105">
    <property type="term" value="P:L-histidine biosynthetic process"/>
    <property type="evidence" value="ECO:0007669"/>
    <property type="project" value="UniProtKB-UniRule"/>
</dbReference>
<comment type="catalytic activity">
    <reaction evidence="7 8">
        <text>L-histidinol phosphate + H2O = L-histidinol + phosphate</text>
        <dbReference type="Rhea" id="RHEA:14465"/>
        <dbReference type="ChEBI" id="CHEBI:15377"/>
        <dbReference type="ChEBI" id="CHEBI:43474"/>
        <dbReference type="ChEBI" id="CHEBI:57699"/>
        <dbReference type="ChEBI" id="CHEBI:57980"/>
        <dbReference type="EC" id="3.1.3.15"/>
    </reaction>
</comment>
<keyword evidence="6 8" id="KW-0368">Histidine biosynthesis</keyword>
<keyword evidence="4 8" id="KW-0028">Amino-acid biosynthesis</keyword>
<dbReference type="InterPro" id="IPR004013">
    <property type="entry name" value="PHP_dom"/>
</dbReference>
<comment type="similarity">
    <text evidence="2 8">Belongs to the PHP hydrolase family. HisK subfamily.</text>
</comment>
<dbReference type="OrthoDB" id="9775255at2"/>